<reference evidence="2 3" key="1">
    <citation type="submission" date="2015-03" db="EMBL/GenBank/DDBJ databases">
        <title>Genome assembly of Sandaracinus amylolyticus DSM 53668.</title>
        <authorList>
            <person name="Sharma G."/>
            <person name="Subramanian S."/>
        </authorList>
    </citation>
    <scope>NUCLEOTIDE SEQUENCE [LARGE SCALE GENOMIC DNA]</scope>
    <source>
        <strain evidence="2 3">DSM 53668</strain>
    </source>
</reference>
<feature type="compositionally biased region" description="Basic and acidic residues" evidence="1">
    <location>
        <begin position="137"/>
        <end position="146"/>
    </location>
</feature>
<evidence type="ECO:0000256" key="1">
    <source>
        <dbReference type="SAM" id="MobiDB-lite"/>
    </source>
</evidence>
<dbReference type="AlphaFoldDB" id="A0A0F6SFY5"/>
<dbReference type="EMBL" id="CP011125">
    <property type="protein sequence ID" value="AKF07754.1"/>
    <property type="molecule type" value="Genomic_DNA"/>
</dbReference>
<proteinExistence type="predicted"/>
<organism evidence="2 3">
    <name type="scientific">Sandaracinus amylolyticus</name>
    <dbReference type="NCBI Taxonomy" id="927083"/>
    <lineage>
        <taxon>Bacteria</taxon>
        <taxon>Pseudomonadati</taxon>
        <taxon>Myxococcota</taxon>
        <taxon>Polyangia</taxon>
        <taxon>Polyangiales</taxon>
        <taxon>Sandaracinaceae</taxon>
        <taxon>Sandaracinus</taxon>
    </lineage>
</organism>
<accession>A0A0F6SFY5</accession>
<name>A0A0F6SFY5_9BACT</name>
<keyword evidence="3" id="KW-1185">Reference proteome</keyword>
<feature type="region of interest" description="Disordered" evidence="1">
    <location>
        <begin position="115"/>
        <end position="167"/>
    </location>
</feature>
<sequence length="167" mass="17192">MIVGALLLAACQGTGADAVGADLPAGDPVPIDLSRRGSARSRADLTCELIAPEAEVDAFFAAHARVYVVAVGPEDVGEAGVFGVYDEDTACAAECLAVCEERWICATLQCGPRDAPDGDPDQMNDELEDQGFPVPGREPRGDEPREPGSGGGGPFDPPDPGPMPPGF</sequence>
<dbReference type="KEGG" id="samy:DB32_004903"/>
<gene>
    <name evidence="2" type="ORF">DB32_004903</name>
</gene>
<evidence type="ECO:0000313" key="2">
    <source>
        <dbReference type="EMBL" id="AKF07754.1"/>
    </source>
</evidence>
<dbReference type="Proteomes" id="UP000034883">
    <property type="component" value="Chromosome"/>
</dbReference>
<evidence type="ECO:0000313" key="3">
    <source>
        <dbReference type="Proteomes" id="UP000034883"/>
    </source>
</evidence>
<protein>
    <submittedName>
        <fullName evidence="2">Uncharacterized protein</fullName>
    </submittedName>
</protein>
<feature type="compositionally biased region" description="Pro residues" evidence="1">
    <location>
        <begin position="155"/>
        <end position="167"/>
    </location>
</feature>
<feature type="compositionally biased region" description="Acidic residues" evidence="1">
    <location>
        <begin position="117"/>
        <end position="129"/>
    </location>
</feature>